<dbReference type="PANTHER" id="PTHR47331:SF1">
    <property type="entry name" value="GAG-LIKE PROTEIN"/>
    <property type="match status" value="1"/>
</dbReference>
<sequence>LETTQDSISELLLNENQENEYSKDFNEAEIYRERYLSLRSKIENFEIENNSESQSVKSCDRKYRLPKLELKKFNGDIKSFLGFWSQFSRIHEDEEIPSEDKFQYLIQAITPGTRAASLIESFPPMAQNYPKAIELLKERFGREDLLVQVYVRELLKMVMKNAASERKCADLTTLYDQLKSHLRALDTLGRSKEKFADFLSPLVESCLPEDVLKAWERHRTSSILNNDAELPENSQRSLENLMDFLRQEVNGEEMISLARSGFECQGKFKRDVFNSKRNEIPSATQKRIKCVFCSNFHPSQDCGKAATMTREEKKTAVLRKGLCLVCLRNGHMAKKCHSNARCVLCLKRHYAILYPELLNTSKNVFHKQDKKEENTSTLFTIPSSPKTIYLKTLVVRLKNGGRSQYVRALLDDGSHRSYIEKDLAREL</sequence>
<accession>A0A4Y2TJP1</accession>
<dbReference type="PANTHER" id="PTHR47331">
    <property type="entry name" value="PHD-TYPE DOMAIN-CONTAINING PROTEIN"/>
    <property type="match status" value="1"/>
</dbReference>
<dbReference type="Pfam" id="PF03564">
    <property type="entry name" value="DUF1759"/>
    <property type="match status" value="1"/>
</dbReference>
<evidence type="ECO:0000313" key="1">
    <source>
        <dbReference type="EMBL" id="GBO00251.1"/>
    </source>
</evidence>
<dbReference type="AlphaFoldDB" id="A0A4Y2TJP1"/>
<gene>
    <name evidence="1" type="ORF">AVEN_145243_1</name>
</gene>
<evidence type="ECO:0000313" key="2">
    <source>
        <dbReference type="Proteomes" id="UP000499080"/>
    </source>
</evidence>
<keyword evidence="2" id="KW-1185">Reference proteome</keyword>
<proteinExistence type="predicted"/>
<evidence type="ECO:0008006" key="3">
    <source>
        <dbReference type="Google" id="ProtNLM"/>
    </source>
</evidence>
<dbReference type="Proteomes" id="UP000499080">
    <property type="component" value="Unassembled WGS sequence"/>
</dbReference>
<dbReference type="OrthoDB" id="5967017at2759"/>
<reference evidence="1 2" key="1">
    <citation type="journal article" date="2019" name="Sci. Rep.">
        <title>Orb-weaving spider Araneus ventricosus genome elucidates the spidroin gene catalogue.</title>
        <authorList>
            <person name="Kono N."/>
            <person name="Nakamura H."/>
            <person name="Ohtoshi R."/>
            <person name="Moran D.A.P."/>
            <person name="Shinohara A."/>
            <person name="Yoshida Y."/>
            <person name="Fujiwara M."/>
            <person name="Mori M."/>
            <person name="Tomita M."/>
            <person name="Arakawa K."/>
        </authorList>
    </citation>
    <scope>NUCLEOTIDE SEQUENCE [LARGE SCALE GENOMIC DNA]</scope>
</reference>
<protein>
    <recommendedName>
        <fullName evidence="3">CCHC-type domain-containing protein</fullName>
    </recommendedName>
</protein>
<comment type="caution">
    <text evidence="1">The sequence shown here is derived from an EMBL/GenBank/DDBJ whole genome shotgun (WGS) entry which is preliminary data.</text>
</comment>
<dbReference type="EMBL" id="BGPR01028830">
    <property type="protein sequence ID" value="GBO00251.1"/>
    <property type="molecule type" value="Genomic_DNA"/>
</dbReference>
<feature type="non-terminal residue" evidence="1">
    <location>
        <position position="1"/>
    </location>
</feature>
<dbReference type="InterPro" id="IPR005312">
    <property type="entry name" value="DUF1759"/>
</dbReference>
<organism evidence="1 2">
    <name type="scientific">Araneus ventricosus</name>
    <name type="common">Orbweaver spider</name>
    <name type="synonym">Epeira ventricosa</name>
    <dbReference type="NCBI Taxonomy" id="182803"/>
    <lineage>
        <taxon>Eukaryota</taxon>
        <taxon>Metazoa</taxon>
        <taxon>Ecdysozoa</taxon>
        <taxon>Arthropoda</taxon>
        <taxon>Chelicerata</taxon>
        <taxon>Arachnida</taxon>
        <taxon>Araneae</taxon>
        <taxon>Araneomorphae</taxon>
        <taxon>Entelegynae</taxon>
        <taxon>Araneoidea</taxon>
        <taxon>Araneidae</taxon>
        <taxon>Araneus</taxon>
    </lineage>
</organism>
<name>A0A4Y2TJP1_ARAVE</name>